<feature type="compositionally biased region" description="Basic residues" evidence="2">
    <location>
        <begin position="561"/>
        <end position="580"/>
    </location>
</feature>
<feature type="region of interest" description="Disordered" evidence="2">
    <location>
        <begin position="1"/>
        <end position="69"/>
    </location>
</feature>
<dbReference type="InterPro" id="IPR012677">
    <property type="entry name" value="Nucleotide-bd_a/b_plait_sf"/>
</dbReference>
<feature type="compositionally biased region" description="Basic and acidic residues" evidence="2">
    <location>
        <begin position="614"/>
        <end position="623"/>
    </location>
</feature>
<dbReference type="InterPro" id="IPR000504">
    <property type="entry name" value="RRM_dom"/>
</dbReference>
<feature type="compositionally biased region" description="Polar residues" evidence="2">
    <location>
        <begin position="1068"/>
        <end position="1080"/>
    </location>
</feature>
<evidence type="ECO:0000256" key="2">
    <source>
        <dbReference type="SAM" id="MobiDB-lite"/>
    </source>
</evidence>
<dbReference type="Pfam" id="PF00076">
    <property type="entry name" value="RRM_1"/>
    <property type="match status" value="1"/>
</dbReference>
<feature type="compositionally biased region" description="Basic and acidic residues" evidence="2">
    <location>
        <begin position="974"/>
        <end position="993"/>
    </location>
</feature>
<dbReference type="Gene3D" id="3.30.70.330">
    <property type="match status" value="3"/>
</dbReference>
<feature type="compositionally biased region" description="Basic and acidic residues" evidence="2">
    <location>
        <begin position="329"/>
        <end position="351"/>
    </location>
</feature>
<evidence type="ECO:0000313" key="4">
    <source>
        <dbReference type="EMBL" id="KAG5263426.1"/>
    </source>
</evidence>
<evidence type="ECO:0000259" key="3">
    <source>
        <dbReference type="PROSITE" id="PS50102"/>
    </source>
</evidence>
<feature type="compositionally biased region" description="Basic and acidic residues" evidence="2">
    <location>
        <begin position="226"/>
        <end position="238"/>
    </location>
</feature>
<dbReference type="InterPro" id="IPR003604">
    <property type="entry name" value="Matrin/U1-like-C_Znf_C2H2"/>
</dbReference>
<feature type="compositionally biased region" description="Basic and acidic residues" evidence="2">
    <location>
        <begin position="771"/>
        <end position="798"/>
    </location>
</feature>
<sequence length="1151" mass="128916">MSQNHPYRSSRTGYRSQDDFYEDPGSQYTGQRDVYQRPEDLPHPQSYQPSSRDQPSSRAMETHTSLRPDVLNILDSCGLEPSDLSLLAEMPEDLITVETLPHLLKKLRDSKKPGPVPPASASHFTTSAPGPAPLPAYERKRLSTSTEYRPVHSPHPAPASSRNLRETWQDHNLDQRHTSVSAHHSRQGVTSSYAVEYGHSRRENLHHDHSASYSAEPRQGRISASSRRDIDYRQKPVVDDGEPPYFPKKDVHHTLPSKKEASDFHGRTPSVFPYACQLCNMVVLSNKDWNQHVNTAQHADSQLKLLQRYPAWDCHISSVRSGDPPTRPTAHDRAKTTAHDRAKTTAHDRAKTARPQKRSSQSIEGPPKNEKRPNLKKVKEKPKIVGKVISVKYAAKSIDEEYIRRLLGQFGAIIKIIMFPSLAFVEMGSNDQAGDIEKYFTSNPLEVEGSQVVFTISEAFKFLKSSKVVCFSPLPAGEGLTSELTAIAKRFGPVKNTLFLPSRAYVEMTNAADAEAMVNHHASQPLKLKGTVIQVDYSSEYETLKDCAPEKSTKCKSPEKHTRRSHRSRSQSRSPRRKSRDRKDSKETTHSSQSQKDSKERTHSSSHHRSSSAPKEEKPKGKSQDSPPKPVPRKVSEGKVSTDKEGKTSEEVKPPGALEAHNSDSDSDLEGVAVIAEDDEMEGVEILDAVDSDGIEVEEEDDEQVASRDGDQDGEQETEEAEVQEKAAAEVESEPAEEKLSSEGSNRVSRSEKSEACEEATESGALVSSSSKEEHKAQRTAEGSEKGETHSQSEKEVIEVTSGGDQENEELNESTAQDVEDTAGNKEEAPQDMEDGSAEMEQVADEEEEFDFPESLENLITLDEIDDEDSSDEQDAKKSQSSVLDQRVICLRNLPQAYYTDEEFWKIGKRYGKVARYFLIRNRCEGFIEMENGDDAKKAVSDLTRRKFIFHNYALEVALSWKYKKLVNAWVPEPEKKDKHQCSKSSESRERSRSRSSSKSKSQSKQSPTESKDKKSDQNKKLREDSEASAEKPSETSKNQEKSSPNKDSSQKAGEESQSPVREESVSTDKAATNKETTVAQPIKAKQDEDDGLSQYQPNNPVGQEFVRPVVGYFCNLCNIIYATEEEAKNEHCSSLPHFQKFKEHLEKTKT</sequence>
<organism evidence="4 5">
    <name type="scientific">Alosa alosa</name>
    <name type="common">allis shad</name>
    <dbReference type="NCBI Taxonomy" id="278164"/>
    <lineage>
        <taxon>Eukaryota</taxon>
        <taxon>Metazoa</taxon>
        <taxon>Chordata</taxon>
        <taxon>Craniata</taxon>
        <taxon>Vertebrata</taxon>
        <taxon>Euteleostomi</taxon>
        <taxon>Actinopterygii</taxon>
        <taxon>Neopterygii</taxon>
        <taxon>Teleostei</taxon>
        <taxon>Clupei</taxon>
        <taxon>Clupeiformes</taxon>
        <taxon>Clupeoidei</taxon>
        <taxon>Clupeidae</taxon>
        <taxon>Alosa</taxon>
    </lineage>
</organism>
<feature type="compositionally biased region" description="Basic and acidic residues" evidence="2">
    <location>
        <begin position="1010"/>
        <end position="1067"/>
    </location>
</feature>
<feature type="region of interest" description="Disordered" evidence="2">
    <location>
        <begin position="108"/>
        <end position="163"/>
    </location>
</feature>
<dbReference type="InterPro" id="IPR013087">
    <property type="entry name" value="Znf_C2H2_type"/>
</dbReference>
<dbReference type="SMART" id="SM00451">
    <property type="entry name" value="ZnF_U1"/>
    <property type="match status" value="2"/>
</dbReference>
<feature type="domain" description="RRM" evidence="3">
    <location>
        <begin position="887"/>
        <end position="962"/>
    </location>
</feature>
<dbReference type="Proteomes" id="UP000823561">
    <property type="component" value="Chromosome 21"/>
</dbReference>
<feature type="compositionally biased region" description="Acidic residues" evidence="2">
    <location>
        <begin position="676"/>
        <end position="704"/>
    </location>
</feature>
<keyword evidence="5" id="KW-1185">Reference proteome</keyword>
<feature type="compositionally biased region" description="Polar residues" evidence="2">
    <location>
        <begin position="1"/>
        <end position="15"/>
    </location>
</feature>
<dbReference type="AlphaFoldDB" id="A0AAV6FSQ4"/>
<reference evidence="4" key="1">
    <citation type="submission" date="2020-10" db="EMBL/GenBank/DDBJ databases">
        <title>Chromosome-scale genome assembly of the Allis shad, Alosa alosa.</title>
        <authorList>
            <person name="Margot Z."/>
            <person name="Christophe K."/>
            <person name="Cabau C."/>
            <person name="Louis A."/>
            <person name="Berthelot C."/>
            <person name="Parey E."/>
            <person name="Roest Crollius H."/>
            <person name="Montfort J."/>
            <person name="Robinson-Rechavi M."/>
            <person name="Bucao C."/>
            <person name="Bouchez O."/>
            <person name="Gislard M."/>
            <person name="Lluch J."/>
            <person name="Milhes M."/>
            <person name="Lampietro C."/>
            <person name="Lopez Roques C."/>
            <person name="Donnadieu C."/>
            <person name="Braasch I."/>
            <person name="Desvignes T."/>
            <person name="Postlethwait J."/>
            <person name="Bobe J."/>
            <person name="Guiguen Y."/>
        </authorList>
    </citation>
    <scope>NUCLEOTIDE SEQUENCE</scope>
    <source>
        <strain evidence="4">M-15738</strain>
        <tissue evidence="4">Blood</tissue>
    </source>
</reference>
<dbReference type="GO" id="GO:0008270">
    <property type="term" value="F:zinc ion binding"/>
    <property type="evidence" value="ECO:0007669"/>
    <property type="project" value="InterPro"/>
</dbReference>
<dbReference type="GO" id="GO:0003723">
    <property type="term" value="F:RNA binding"/>
    <property type="evidence" value="ECO:0007669"/>
    <property type="project" value="UniProtKB-UniRule"/>
</dbReference>
<dbReference type="PROSITE" id="PS50102">
    <property type="entry name" value="RRM"/>
    <property type="match status" value="1"/>
</dbReference>
<keyword evidence="1" id="KW-0694">RNA-binding</keyword>
<feature type="compositionally biased region" description="Basic and acidic residues" evidence="2">
    <location>
        <begin position="549"/>
        <end position="560"/>
    </location>
</feature>
<name>A0AAV6FSQ4_9TELE</name>
<gene>
    <name evidence="4" type="ORF">AALO_G00264710</name>
</gene>
<dbReference type="SMART" id="SM00360">
    <property type="entry name" value="RRM"/>
    <property type="match status" value="3"/>
</dbReference>
<feature type="region of interest" description="Disordered" evidence="2">
    <location>
        <begin position="317"/>
        <end position="379"/>
    </location>
</feature>
<feature type="region of interest" description="Disordered" evidence="2">
    <location>
        <begin position="974"/>
        <end position="1101"/>
    </location>
</feature>
<proteinExistence type="predicted"/>
<evidence type="ECO:0000313" key="5">
    <source>
        <dbReference type="Proteomes" id="UP000823561"/>
    </source>
</evidence>
<dbReference type="SUPFAM" id="SSF54928">
    <property type="entry name" value="RNA-binding domain, RBD"/>
    <property type="match status" value="3"/>
</dbReference>
<protein>
    <recommendedName>
        <fullName evidence="3">RRM domain-containing protein</fullName>
    </recommendedName>
</protein>
<dbReference type="PANTHER" id="PTHR15592">
    <property type="entry name" value="MATRIN 3/NUCLEAR PROTEIN 220-RELATED"/>
    <property type="match status" value="1"/>
</dbReference>
<feature type="region of interest" description="Disordered" evidence="2">
    <location>
        <begin position="549"/>
        <end position="852"/>
    </location>
</feature>
<evidence type="ECO:0000256" key="1">
    <source>
        <dbReference type="PROSITE-ProRule" id="PRU00176"/>
    </source>
</evidence>
<feature type="region of interest" description="Disordered" evidence="2">
    <location>
        <begin position="207"/>
        <end position="245"/>
    </location>
</feature>
<feature type="compositionally biased region" description="Polar residues" evidence="2">
    <location>
        <begin position="45"/>
        <end position="59"/>
    </location>
</feature>
<comment type="caution">
    <text evidence="4">The sequence shown here is derived from an EMBL/GenBank/DDBJ whole genome shotgun (WGS) entry which is preliminary data.</text>
</comment>
<dbReference type="EMBL" id="JADWDJ010000021">
    <property type="protein sequence ID" value="KAG5263426.1"/>
    <property type="molecule type" value="Genomic_DNA"/>
</dbReference>
<feature type="compositionally biased region" description="Basic and acidic residues" evidence="2">
    <location>
        <begin position="634"/>
        <end position="653"/>
    </location>
</feature>
<dbReference type="InterPro" id="IPR035979">
    <property type="entry name" value="RBD_domain_sf"/>
</dbReference>
<accession>A0AAV6FSQ4</accession>
<dbReference type="PROSITE" id="PS00028">
    <property type="entry name" value="ZINC_FINGER_C2H2_1"/>
    <property type="match status" value="1"/>
</dbReference>
<feature type="compositionally biased region" description="Acidic residues" evidence="2">
    <location>
        <begin position="712"/>
        <end position="722"/>
    </location>
</feature>
<feature type="compositionally biased region" description="Acidic residues" evidence="2">
    <location>
        <begin position="830"/>
        <end position="852"/>
    </location>
</feature>